<evidence type="ECO:0000256" key="1">
    <source>
        <dbReference type="SAM" id="Phobius"/>
    </source>
</evidence>
<dbReference type="AlphaFoldDB" id="A0A1Q9AYE0"/>
<feature type="transmembrane region" description="Helical" evidence="1">
    <location>
        <begin position="69"/>
        <end position="90"/>
    </location>
</feature>
<accession>A0A1Q9AYE0</accession>
<dbReference type="Pfam" id="PF10947">
    <property type="entry name" value="DUF2628"/>
    <property type="match status" value="1"/>
</dbReference>
<proteinExistence type="predicted"/>
<dbReference type="OrthoDB" id="7285394at2"/>
<organism evidence="2 3">
    <name type="scientific">Xaviernesmea oryzae</name>
    <dbReference type="NCBI Taxonomy" id="464029"/>
    <lineage>
        <taxon>Bacteria</taxon>
        <taxon>Pseudomonadati</taxon>
        <taxon>Pseudomonadota</taxon>
        <taxon>Alphaproteobacteria</taxon>
        <taxon>Hyphomicrobiales</taxon>
        <taxon>Rhizobiaceae</taxon>
        <taxon>Rhizobium/Agrobacterium group</taxon>
        <taxon>Xaviernesmea</taxon>
    </lineage>
</organism>
<dbReference type="EMBL" id="MKIP01000037">
    <property type="protein sequence ID" value="OLP60441.1"/>
    <property type="molecule type" value="Genomic_DNA"/>
</dbReference>
<keyword evidence="1" id="KW-0812">Transmembrane</keyword>
<keyword evidence="1" id="KW-0472">Membrane</keyword>
<evidence type="ECO:0000313" key="3">
    <source>
        <dbReference type="Proteomes" id="UP000186364"/>
    </source>
</evidence>
<reference evidence="2 3" key="1">
    <citation type="submission" date="2016-09" db="EMBL/GenBank/DDBJ databases">
        <title>Rhizobium sp. nov., a novel species isolated from the rice rhizosphere.</title>
        <authorList>
            <person name="Zhao J."/>
            <person name="Zhang X."/>
        </authorList>
    </citation>
    <scope>NUCLEOTIDE SEQUENCE [LARGE SCALE GENOMIC DNA]</scope>
    <source>
        <strain evidence="2 3">1.7048</strain>
    </source>
</reference>
<dbReference type="Proteomes" id="UP000186364">
    <property type="component" value="Unassembled WGS sequence"/>
</dbReference>
<keyword evidence="1" id="KW-1133">Transmembrane helix</keyword>
<name>A0A1Q9AYE0_9HYPH</name>
<sequence length="154" mass="16864">MVSFLVLIPPERRSYDPGVRFIADRFHRLAFVFPGFWLMAKRQWLAGGAVLVLDIALLFASAWQDTAMAATVASLALHLLVALEGAAFVARQLEARGYRLAAMITAPDLDTAEEIFFAGVEPPREATLPRLSAGFTAQPRKAAGMTLFDHYGGR</sequence>
<feature type="transmembrane region" description="Helical" evidence="1">
    <location>
        <begin position="44"/>
        <end position="63"/>
    </location>
</feature>
<evidence type="ECO:0000313" key="2">
    <source>
        <dbReference type="EMBL" id="OLP60441.1"/>
    </source>
</evidence>
<keyword evidence="3" id="KW-1185">Reference proteome</keyword>
<dbReference type="RefSeq" id="WP_075627463.1">
    <property type="nucleotide sequence ID" value="NZ_FOAM01000001.1"/>
</dbReference>
<comment type="caution">
    <text evidence="2">The sequence shown here is derived from an EMBL/GenBank/DDBJ whole genome shotgun (WGS) entry which is preliminary data.</text>
</comment>
<protein>
    <recommendedName>
        <fullName evidence="4">DUF2628 domain-containing protein</fullName>
    </recommendedName>
</protein>
<evidence type="ECO:0008006" key="4">
    <source>
        <dbReference type="Google" id="ProtNLM"/>
    </source>
</evidence>
<gene>
    <name evidence="2" type="ORF">BJF93_16020</name>
</gene>
<dbReference type="InterPro" id="IPR024399">
    <property type="entry name" value="DUF2628"/>
</dbReference>